<dbReference type="PANTHER" id="PTHR47976:SF30">
    <property type="entry name" value="RECEPTOR-LIKE SERINE_THREONINE-PROTEIN KINASE"/>
    <property type="match status" value="1"/>
</dbReference>
<dbReference type="SUPFAM" id="SSF51110">
    <property type="entry name" value="alpha-D-mannose-specific plant lectins"/>
    <property type="match status" value="1"/>
</dbReference>
<dbReference type="SMART" id="SM00108">
    <property type="entry name" value="B_lectin"/>
    <property type="match status" value="1"/>
</dbReference>
<dbReference type="Gene3D" id="2.90.10.10">
    <property type="entry name" value="Bulb-type lectin domain"/>
    <property type="match status" value="1"/>
</dbReference>
<proteinExistence type="predicted"/>
<sequence length="223" mass="24833">MDRHRPPPMGLCCCSCSIYYYVAAAAAIITFFIASSPFNNAQPLSLSPPSFWIDTPSIYTMYTQFDSLKLTPVLGRLYDDSSPHFFCGFYCPTQETRASCLIGVLIFDSVLYDDSNNTYYMGNAPQLIWSANWDRPVRINATLQFTEYGDLIFEDSDGTFVWSTNTSRKSVFGLKLTESGNLVLIDGHDATVWQSFDHPTDTLLIGQTLVPGQKLTSSTSASN</sequence>
<dbReference type="PROSITE" id="PS50927">
    <property type="entry name" value="BULB_LECTIN"/>
    <property type="match status" value="1"/>
</dbReference>
<evidence type="ECO:0000259" key="4">
    <source>
        <dbReference type="PROSITE" id="PS50927"/>
    </source>
</evidence>
<dbReference type="CDD" id="cd00028">
    <property type="entry name" value="B_lectin"/>
    <property type="match status" value="1"/>
</dbReference>
<dbReference type="InterPro" id="IPR036426">
    <property type="entry name" value="Bulb-type_lectin_dom_sf"/>
</dbReference>
<evidence type="ECO:0000313" key="6">
    <source>
        <dbReference type="Proteomes" id="UP000593564"/>
    </source>
</evidence>
<dbReference type="InterPro" id="IPR001480">
    <property type="entry name" value="Bulb-type_lectin_dom"/>
</dbReference>
<keyword evidence="3" id="KW-1133">Transmembrane helix</keyword>
<dbReference type="Proteomes" id="UP000593564">
    <property type="component" value="Unassembled WGS sequence"/>
</dbReference>
<reference evidence="6" key="1">
    <citation type="journal article" date="2020" name="Nat. Commun.">
        <title>Genome assembly of wild tea tree DASZ reveals pedigree and selection history of tea varieties.</title>
        <authorList>
            <person name="Zhang W."/>
            <person name="Zhang Y."/>
            <person name="Qiu H."/>
            <person name="Guo Y."/>
            <person name="Wan H."/>
            <person name="Zhang X."/>
            <person name="Scossa F."/>
            <person name="Alseekh S."/>
            <person name="Zhang Q."/>
            <person name="Wang P."/>
            <person name="Xu L."/>
            <person name="Schmidt M.H."/>
            <person name="Jia X."/>
            <person name="Li D."/>
            <person name="Zhu A."/>
            <person name="Guo F."/>
            <person name="Chen W."/>
            <person name="Ni D."/>
            <person name="Usadel B."/>
            <person name="Fernie A.R."/>
            <person name="Wen W."/>
        </authorList>
    </citation>
    <scope>NUCLEOTIDE SEQUENCE [LARGE SCALE GENOMIC DNA]</scope>
    <source>
        <strain evidence="6">cv. G240</strain>
    </source>
</reference>
<protein>
    <recommendedName>
        <fullName evidence="4">Bulb-type lectin domain-containing protein</fullName>
    </recommendedName>
</protein>
<feature type="transmembrane region" description="Helical" evidence="3">
    <location>
        <begin position="12"/>
        <end position="34"/>
    </location>
</feature>
<dbReference type="PANTHER" id="PTHR47976">
    <property type="entry name" value="G-TYPE LECTIN S-RECEPTOR-LIKE SERINE/THREONINE-PROTEIN KINASE SD2-5"/>
    <property type="match status" value="1"/>
</dbReference>
<keyword evidence="6" id="KW-1185">Reference proteome</keyword>
<accession>A0A7J7FPU3</accession>
<evidence type="ECO:0000256" key="3">
    <source>
        <dbReference type="SAM" id="Phobius"/>
    </source>
</evidence>
<evidence type="ECO:0000256" key="1">
    <source>
        <dbReference type="ARBA" id="ARBA00022729"/>
    </source>
</evidence>
<dbReference type="AlphaFoldDB" id="A0A7J7FPU3"/>
<comment type="caution">
    <text evidence="5">The sequence shown here is derived from an EMBL/GenBank/DDBJ whole genome shotgun (WGS) entry which is preliminary data.</text>
</comment>
<gene>
    <name evidence="5" type="ORF">HYC85_000122</name>
</gene>
<dbReference type="Pfam" id="PF01453">
    <property type="entry name" value="B_lectin"/>
    <property type="match status" value="1"/>
</dbReference>
<organism evidence="5 6">
    <name type="scientific">Camellia sinensis</name>
    <name type="common">Tea plant</name>
    <name type="synonym">Thea sinensis</name>
    <dbReference type="NCBI Taxonomy" id="4442"/>
    <lineage>
        <taxon>Eukaryota</taxon>
        <taxon>Viridiplantae</taxon>
        <taxon>Streptophyta</taxon>
        <taxon>Embryophyta</taxon>
        <taxon>Tracheophyta</taxon>
        <taxon>Spermatophyta</taxon>
        <taxon>Magnoliopsida</taxon>
        <taxon>eudicotyledons</taxon>
        <taxon>Gunneridae</taxon>
        <taxon>Pentapetalae</taxon>
        <taxon>asterids</taxon>
        <taxon>Ericales</taxon>
        <taxon>Theaceae</taxon>
        <taxon>Camellia</taxon>
    </lineage>
</organism>
<feature type="domain" description="Bulb-type lectin" evidence="4">
    <location>
        <begin position="82"/>
        <end position="197"/>
    </location>
</feature>
<keyword evidence="3" id="KW-0472">Membrane</keyword>
<keyword evidence="3" id="KW-0812">Transmembrane</keyword>
<dbReference type="EMBL" id="JACBKZ010000741">
    <property type="protein sequence ID" value="KAF5929881.1"/>
    <property type="molecule type" value="Genomic_DNA"/>
</dbReference>
<keyword evidence="1" id="KW-0732">Signal</keyword>
<name>A0A7J7FPU3_CAMSI</name>
<reference evidence="5 6" key="2">
    <citation type="submission" date="2020-07" db="EMBL/GenBank/DDBJ databases">
        <title>Genome assembly of wild tea tree DASZ reveals pedigree and selection history of tea varieties.</title>
        <authorList>
            <person name="Zhang W."/>
        </authorList>
    </citation>
    <scope>NUCLEOTIDE SEQUENCE [LARGE SCALE GENOMIC DNA]</scope>
    <source>
        <strain evidence="6">cv. G240</strain>
        <tissue evidence="5">Leaf</tissue>
    </source>
</reference>
<keyword evidence="2" id="KW-0325">Glycoprotein</keyword>
<evidence type="ECO:0000313" key="5">
    <source>
        <dbReference type="EMBL" id="KAF5929881.1"/>
    </source>
</evidence>
<dbReference type="InterPro" id="IPR051343">
    <property type="entry name" value="G-type_lectin_kinases/EP1-like"/>
</dbReference>
<evidence type="ECO:0000256" key="2">
    <source>
        <dbReference type="ARBA" id="ARBA00023180"/>
    </source>
</evidence>